<evidence type="ECO:0000313" key="3">
    <source>
        <dbReference type="Proteomes" id="UP001234811"/>
    </source>
</evidence>
<dbReference type="Proteomes" id="UP001234811">
    <property type="component" value="Unassembled WGS sequence"/>
</dbReference>
<dbReference type="SUPFAM" id="SSF160059">
    <property type="entry name" value="PriA/YqbF domain"/>
    <property type="match status" value="1"/>
</dbReference>
<evidence type="ECO:0000256" key="1">
    <source>
        <dbReference type="SAM" id="MobiDB-lite"/>
    </source>
</evidence>
<dbReference type="EMBL" id="JAVIPQ010000383">
    <property type="protein sequence ID" value="MDQ9557992.1"/>
    <property type="molecule type" value="Genomic_DNA"/>
</dbReference>
<protein>
    <submittedName>
        <fullName evidence="2">Uncharacterized protein</fullName>
    </submittedName>
</protein>
<proteinExistence type="predicted"/>
<feature type="compositionally biased region" description="Gly residues" evidence="1">
    <location>
        <begin position="25"/>
        <end position="63"/>
    </location>
</feature>
<feature type="region of interest" description="Disordered" evidence="1">
    <location>
        <begin position="1"/>
        <end position="102"/>
    </location>
</feature>
<name>A0ABD5BMP8_SERMA</name>
<reference evidence="2 3" key="1">
    <citation type="submission" date="2023-07" db="EMBL/GenBank/DDBJ databases">
        <title>Pathogens genome sequencing project 196.</title>
        <authorList>
            <person name="Cao X."/>
        </authorList>
    </citation>
    <scope>NUCLEOTIDE SEQUENCE [LARGE SCALE GENOMIC DNA]</scope>
    <source>
        <strain evidence="2 3">SM41</strain>
    </source>
</reference>
<comment type="caution">
    <text evidence="2">The sequence shown here is derived from an EMBL/GenBank/DDBJ whole genome shotgun (WGS) entry which is preliminary data.</text>
</comment>
<dbReference type="RefSeq" id="WP_160899700.1">
    <property type="nucleotide sequence ID" value="NZ_JAVIPG010000031.1"/>
</dbReference>
<organism evidence="2 3">
    <name type="scientific">Serratia marcescens</name>
    <dbReference type="NCBI Taxonomy" id="615"/>
    <lineage>
        <taxon>Bacteria</taxon>
        <taxon>Pseudomonadati</taxon>
        <taxon>Pseudomonadota</taxon>
        <taxon>Gammaproteobacteria</taxon>
        <taxon>Enterobacterales</taxon>
        <taxon>Yersiniaceae</taxon>
        <taxon>Serratia</taxon>
    </lineage>
</organism>
<evidence type="ECO:0000313" key="2">
    <source>
        <dbReference type="EMBL" id="MDQ9557992.1"/>
    </source>
</evidence>
<feature type="compositionally biased region" description="Basic and acidic residues" evidence="1">
    <location>
        <begin position="7"/>
        <end position="23"/>
    </location>
</feature>
<accession>A0ABD5BMP8</accession>
<gene>
    <name evidence="2" type="ORF">RF091_21095</name>
</gene>
<sequence length="209" mass="20956">MATPTKKKAEEKYVKDDKKKPGDGTENGAGSAAGDGTENGAGSTAGDGTENGAGSAAGDGTENGAGSTAGDDTESGAGSTAGDDTESGAGSAAGDGSENGVGSAAGDALITVDTANTGLSGLINTAEGQNILLDLIRSSVKKPEVNTDTKPHWFTVQVVRSPSGRRFRAGVEFTSEPKPYDFSLFSAEQLKALAADPFLRIKRIAPAEE</sequence>
<dbReference type="AlphaFoldDB" id="A0ABD5BMP8"/>